<evidence type="ECO:0000313" key="3">
    <source>
        <dbReference type="Proteomes" id="UP000516134"/>
    </source>
</evidence>
<keyword evidence="3" id="KW-1185">Reference proteome</keyword>
<evidence type="ECO:0000313" key="2">
    <source>
        <dbReference type="EMBL" id="QNP42873.1"/>
    </source>
</evidence>
<accession>A0ABX6T5G1</accession>
<organism evidence="2 3">
    <name type="scientific">Sphingomonas daechungensis</name>
    <dbReference type="NCBI Taxonomy" id="1176646"/>
    <lineage>
        <taxon>Bacteria</taxon>
        <taxon>Pseudomonadati</taxon>
        <taxon>Pseudomonadota</taxon>
        <taxon>Alphaproteobacteria</taxon>
        <taxon>Sphingomonadales</taxon>
        <taxon>Sphingomonadaceae</taxon>
        <taxon>Sphingomonas</taxon>
    </lineage>
</organism>
<name>A0ABX6T5G1_9SPHN</name>
<reference evidence="2 3" key="1">
    <citation type="submission" date="2020-08" db="EMBL/GenBank/DDBJ databases">
        <title>Genome sequence of Sphingomonas daechungensis KACC 18115T.</title>
        <authorList>
            <person name="Hyun D.-W."/>
            <person name="Bae J.-W."/>
        </authorList>
    </citation>
    <scope>NUCLEOTIDE SEQUENCE [LARGE SCALE GENOMIC DNA]</scope>
    <source>
        <strain evidence="2 3">KACC 18115</strain>
    </source>
</reference>
<protein>
    <submittedName>
        <fullName evidence="2">Uncharacterized protein</fullName>
    </submittedName>
</protein>
<keyword evidence="1" id="KW-0732">Signal</keyword>
<sequence length="158" mass="16230">MIGTHVKKVALAAAACAFALGPLRAQSTTTDFSYSPISPGAWVYRSVAGGSEAAFVDGTGTTRAVVACGTVTRLVTLSRTSAVATTSLSFWTSSLSRQLTARFDSRSGRLIAQVGASDALLDALVFSRGRIAILTPGSPALVLPAGTEIAHVVEDCRA</sequence>
<evidence type="ECO:0000256" key="1">
    <source>
        <dbReference type="SAM" id="SignalP"/>
    </source>
</evidence>
<feature type="signal peptide" evidence="1">
    <location>
        <begin position="1"/>
        <end position="25"/>
    </location>
</feature>
<dbReference type="RefSeq" id="WP_187714305.1">
    <property type="nucleotide sequence ID" value="NZ_BAABJC010000001.1"/>
</dbReference>
<dbReference type="Proteomes" id="UP000516134">
    <property type="component" value="Chromosome"/>
</dbReference>
<proteinExistence type="predicted"/>
<gene>
    <name evidence="2" type="ORF">H9L15_12555</name>
</gene>
<feature type="chain" id="PRO_5045068823" evidence="1">
    <location>
        <begin position="26"/>
        <end position="158"/>
    </location>
</feature>
<dbReference type="EMBL" id="CP060780">
    <property type="protein sequence ID" value="QNP42873.1"/>
    <property type="molecule type" value="Genomic_DNA"/>
</dbReference>